<evidence type="ECO:0000313" key="1">
    <source>
        <dbReference type="EMBL" id="GAH93754.1"/>
    </source>
</evidence>
<protein>
    <submittedName>
        <fullName evidence="1">Uncharacterized protein</fullName>
    </submittedName>
</protein>
<comment type="caution">
    <text evidence="1">The sequence shown here is derived from an EMBL/GenBank/DDBJ whole genome shotgun (WGS) entry which is preliminary data.</text>
</comment>
<gene>
    <name evidence="1" type="ORF">S03H2_72817</name>
</gene>
<proteinExistence type="predicted"/>
<accession>X1KUB3</accession>
<dbReference type="AlphaFoldDB" id="X1KUB3"/>
<dbReference type="EMBL" id="BARU01049488">
    <property type="protein sequence ID" value="GAH93754.1"/>
    <property type="molecule type" value="Genomic_DNA"/>
</dbReference>
<organism evidence="1">
    <name type="scientific">marine sediment metagenome</name>
    <dbReference type="NCBI Taxonomy" id="412755"/>
    <lineage>
        <taxon>unclassified sequences</taxon>
        <taxon>metagenomes</taxon>
        <taxon>ecological metagenomes</taxon>
    </lineage>
</organism>
<feature type="non-terminal residue" evidence="1">
    <location>
        <position position="1"/>
    </location>
</feature>
<reference evidence="1" key="1">
    <citation type="journal article" date="2014" name="Front. Microbiol.">
        <title>High frequency of phylogenetically diverse reductive dehalogenase-homologous genes in deep subseafloor sedimentary metagenomes.</title>
        <authorList>
            <person name="Kawai M."/>
            <person name="Futagami T."/>
            <person name="Toyoda A."/>
            <person name="Takaki Y."/>
            <person name="Nishi S."/>
            <person name="Hori S."/>
            <person name="Arai W."/>
            <person name="Tsubouchi T."/>
            <person name="Morono Y."/>
            <person name="Uchiyama I."/>
            <person name="Ito T."/>
            <person name="Fujiyama A."/>
            <person name="Inagaki F."/>
            <person name="Takami H."/>
        </authorList>
    </citation>
    <scope>NUCLEOTIDE SEQUENCE</scope>
    <source>
        <strain evidence="1">Expedition CK06-06</strain>
    </source>
</reference>
<name>X1KUB3_9ZZZZ</name>
<feature type="non-terminal residue" evidence="1">
    <location>
        <position position="43"/>
    </location>
</feature>
<sequence length="43" mass="4746">GEMGRDAFGEIPVFRDLGIRKRAILAIGKQDIHLNSLIPLKEG</sequence>